<evidence type="ECO:0000256" key="1">
    <source>
        <dbReference type="ARBA" id="ARBA00010364"/>
    </source>
</evidence>
<dbReference type="NCBIfam" id="TIGR00251">
    <property type="entry name" value="DUF167 family protein"/>
    <property type="match status" value="1"/>
</dbReference>
<protein>
    <submittedName>
        <fullName evidence="2">DUF167 domain containing protein</fullName>
    </submittedName>
</protein>
<dbReference type="SUPFAM" id="SSF69786">
    <property type="entry name" value="YggU-like"/>
    <property type="match status" value="1"/>
</dbReference>
<dbReference type="EMBL" id="MUJZ01003535">
    <property type="protein sequence ID" value="OTF83478.1"/>
    <property type="molecule type" value="Genomic_DNA"/>
</dbReference>
<dbReference type="Gene3D" id="3.30.1200.10">
    <property type="entry name" value="YggU-like"/>
    <property type="match status" value="1"/>
</dbReference>
<dbReference type="Pfam" id="PF02594">
    <property type="entry name" value="DUF167"/>
    <property type="match status" value="1"/>
</dbReference>
<dbReference type="SMART" id="SM01152">
    <property type="entry name" value="DUF167"/>
    <property type="match status" value="1"/>
</dbReference>
<comment type="similarity">
    <text evidence="1">Belongs to the UPF0235 family.</text>
</comment>
<dbReference type="PANTHER" id="PTHR13420">
    <property type="entry name" value="UPF0235 PROTEIN C15ORF40"/>
    <property type="match status" value="1"/>
</dbReference>
<comment type="caution">
    <text evidence="2">The sequence shown here is derived from an EMBL/GenBank/DDBJ whole genome shotgun (WGS) entry which is preliminary data.</text>
</comment>
<dbReference type="InterPro" id="IPR036591">
    <property type="entry name" value="YggU-like_sf"/>
</dbReference>
<dbReference type="PANTHER" id="PTHR13420:SF7">
    <property type="entry name" value="UPF0235 PROTEIN C15ORF40"/>
    <property type="match status" value="1"/>
</dbReference>
<dbReference type="GO" id="GO:0005737">
    <property type="term" value="C:cytoplasm"/>
    <property type="evidence" value="ECO:0007669"/>
    <property type="project" value="TreeGrafter"/>
</dbReference>
<accession>A0A1Y3BU13</accession>
<sequence>KKSKIVSIDDEAIGVQIAAPPREGAANEELIDYMSHVLGVKSRCISLDVGTKSRNKILLINFGTTTTTAAKNGGGIMTTAEKVLEMLKQDMDSS</sequence>
<feature type="non-terminal residue" evidence="2">
    <location>
        <position position="1"/>
    </location>
</feature>
<dbReference type="AlphaFoldDB" id="A0A1Y3BU13"/>
<evidence type="ECO:0000313" key="2">
    <source>
        <dbReference type="EMBL" id="OTF83478.1"/>
    </source>
</evidence>
<organism evidence="2 3">
    <name type="scientific">Euroglyphus maynei</name>
    <name type="common">Mayne's house dust mite</name>
    <dbReference type="NCBI Taxonomy" id="6958"/>
    <lineage>
        <taxon>Eukaryota</taxon>
        <taxon>Metazoa</taxon>
        <taxon>Ecdysozoa</taxon>
        <taxon>Arthropoda</taxon>
        <taxon>Chelicerata</taxon>
        <taxon>Arachnida</taxon>
        <taxon>Acari</taxon>
        <taxon>Acariformes</taxon>
        <taxon>Sarcoptiformes</taxon>
        <taxon>Astigmata</taxon>
        <taxon>Psoroptidia</taxon>
        <taxon>Analgoidea</taxon>
        <taxon>Pyroglyphidae</taxon>
        <taxon>Pyroglyphinae</taxon>
        <taxon>Euroglyphus</taxon>
    </lineage>
</organism>
<evidence type="ECO:0000313" key="3">
    <source>
        <dbReference type="Proteomes" id="UP000194236"/>
    </source>
</evidence>
<name>A0A1Y3BU13_EURMA</name>
<dbReference type="OrthoDB" id="244097at2759"/>
<keyword evidence="3" id="KW-1185">Reference proteome</keyword>
<proteinExistence type="inferred from homology"/>
<dbReference type="InterPro" id="IPR003746">
    <property type="entry name" value="DUF167"/>
</dbReference>
<dbReference type="Proteomes" id="UP000194236">
    <property type="component" value="Unassembled WGS sequence"/>
</dbReference>
<reference evidence="2 3" key="1">
    <citation type="submission" date="2017-03" db="EMBL/GenBank/DDBJ databases">
        <title>Genome Survey of Euroglyphus maynei.</title>
        <authorList>
            <person name="Arlian L.G."/>
            <person name="Morgan M.S."/>
            <person name="Rider S.D."/>
        </authorList>
    </citation>
    <scope>NUCLEOTIDE SEQUENCE [LARGE SCALE GENOMIC DNA]</scope>
    <source>
        <strain evidence="2">Arlian Lab</strain>
        <tissue evidence="2">Whole body</tissue>
    </source>
</reference>
<gene>
    <name evidence="2" type="ORF">BLA29_012113</name>
</gene>